<keyword evidence="2" id="KW-1185">Reference proteome</keyword>
<protein>
    <submittedName>
        <fullName evidence="1">Uncharacterized protein</fullName>
    </submittedName>
</protein>
<name>A0AAW1KBH8_POPJA</name>
<evidence type="ECO:0000313" key="2">
    <source>
        <dbReference type="Proteomes" id="UP001458880"/>
    </source>
</evidence>
<gene>
    <name evidence="1" type="ORF">QE152_g24489</name>
</gene>
<reference evidence="1 2" key="1">
    <citation type="journal article" date="2024" name="BMC Genomics">
        <title>De novo assembly and annotation of Popillia japonica's genome with initial clues to its potential as an invasive pest.</title>
        <authorList>
            <person name="Cucini C."/>
            <person name="Boschi S."/>
            <person name="Funari R."/>
            <person name="Cardaioli E."/>
            <person name="Iannotti N."/>
            <person name="Marturano G."/>
            <person name="Paoli F."/>
            <person name="Bruttini M."/>
            <person name="Carapelli A."/>
            <person name="Frati F."/>
            <person name="Nardi F."/>
        </authorList>
    </citation>
    <scope>NUCLEOTIDE SEQUENCE [LARGE SCALE GENOMIC DNA]</scope>
    <source>
        <strain evidence="1">DMR45628</strain>
    </source>
</reference>
<dbReference type="EMBL" id="JASPKY010000251">
    <property type="protein sequence ID" value="KAK9716849.1"/>
    <property type="molecule type" value="Genomic_DNA"/>
</dbReference>
<sequence>MLITTNTNSYMTRDEKDSRHFAKLKGILKQEQASSQRNRANTFGIQPEQAGSEAPTNQTVVPILTRQALPHQTSDTGIGPSTQQSMPIKPWIPAPRPSVLPVHCYYYYYGNKL</sequence>
<dbReference type="AlphaFoldDB" id="A0AAW1KBH8"/>
<evidence type="ECO:0000313" key="1">
    <source>
        <dbReference type="EMBL" id="KAK9716849.1"/>
    </source>
</evidence>
<comment type="caution">
    <text evidence="1">The sequence shown here is derived from an EMBL/GenBank/DDBJ whole genome shotgun (WGS) entry which is preliminary data.</text>
</comment>
<accession>A0AAW1KBH8</accession>
<proteinExistence type="predicted"/>
<dbReference type="Proteomes" id="UP001458880">
    <property type="component" value="Unassembled WGS sequence"/>
</dbReference>
<organism evidence="1 2">
    <name type="scientific">Popillia japonica</name>
    <name type="common">Japanese beetle</name>
    <dbReference type="NCBI Taxonomy" id="7064"/>
    <lineage>
        <taxon>Eukaryota</taxon>
        <taxon>Metazoa</taxon>
        <taxon>Ecdysozoa</taxon>
        <taxon>Arthropoda</taxon>
        <taxon>Hexapoda</taxon>
        <taxon>Insecta</taxon>
        <taxon>Pterygota</taxon>
        <taxon>Neoptera</taxon>
        <taxon>Endopterygota</taxon>
        <taxon>Coleoptera</taxon>
        <taxon>Polyphaga</taxon>
        <taxon>Scarabaeiformia</taxon>
        <taxon>Scarabaeidae</taxon>
        <taxon>Rutelinae</taxon>
        <taxon>Popillia</taxon>
    </lineage>
</organism>